<dbReference type="KEGG" id="thel:IG193_02135"/>
<gene>
    <name evidence="1" type="ORF">IG193_02135</name>
</gene>
<dbReference type="Proteomes" id="UP000594121">
    <property type="component" value="Chromosome"/>
</dbReference>
<accession>A0A7L9FK22</accession>
<evidence type="ECO:0000313" key="1">
    <source>
        <dbReference type="EMBL" id="QOJ79284.1"/>
    </source>
</evidence>
<organism evidence="1 2">
    <name type="scientific">Infirmifilum lucidum</name>
    <dbReference type="NCBI Taxonomy" id="2776706"/>
    <lineage>
        <taxon>Archaea</taxon>
        <taxon>Thermoproteota</taxon>
        <taxon>Thermoprotei</taxon>
        <taxon>Thermofilales</taxon>
        <taxon>Thermofilaceae</taxon>
        <taxon>Infirmifilum</taxon>
    </lineage>
</organism>
<dbReference type="InParanoid" id="A0A7L9FK22"/>
<evidence type="ECO:0000313" key="2">
    <source>
        <dbReference type="Proteomes" id="UP000594121"/>
    </source>
</evidence>
<protein>
    <submittedName>
        <fullName evidence="1">Uncharacterized protein</fullName>
    </submittedName>
</protein>
<proteinExistence type="predicted"/>
<dbReference type="RefSeq" id="WP_192819256.1">
    <property type="nucleotide sequence ID" value="NZ_CP062310.1"/>
</dbReference>
<reference evidence="1 2" key="1">
    <citation type="submission" date="2020-10" db="EMBL/GenBank/DDBJ databases">
        <title>Thermofilum lucidum 3507LT sp. nov. a novel member of Thermofilaceae family isolated from Chile hot spring, and proposal of description order Thermofilales.</title>
        <authorList>
            <person name="Zayulina K.S."/>
            <person name="Elcheninov A.G."/>
            <person name="Toshchakov S.V."/>
            <person name="Kublanov I.V."/>
        </authorList>
    </citation>
    <scope>NUCLEOTIDE SEQUENCE [LARGE SCALE GENOMIC DNA]</scope>
    <source>
        <strain evidence="1 2">3507LT</strain>
    </source>
</reference>
<sequence length="142" mass="15606">MAGCEGSARLRGQQLNTSIEVQVTPRLVRAALTKARRTGAYWKLKPAERAILVLASRLNYIRSPVLLDSILSILEKVWPQKALVIRAYEAGLRYISYKVGLALRLGARAAAEGLLALAGDARRVVLVGLSYLNTPSFYRVVL</sequence>
<dbReference type="GeneID" id="59148657"/>
<dbReference type="EMBL" id="CP062310">
    <property type="protein sequence ID" value="QOJ79284.1"/>
    <property type="molecule type" value="Genomic_DNA"/>
</dbReference>
<keyword evidence="2" id="KW-1185">Reference proteome</keyword>
<name>A0A7L9FK22_9CREN</name>
<dbReference type="AlphaFoldDB" id="A0A7L9FK22"/>